<evidence type="ECO:0000259" key="3">
    <source>
        <dbReference type="Pfam" id="PF07885"/>
    </source>
</evidence>
<evidence type="ECO:0000256" key="2">
    <source>
        <dbReference type="SAM" id="Phobius"/>
    </source>
</evidence>
<name>A0A914CN28_9BILA</name>
<reference evidence="5" key="1">
    <citation type="submission" date="2022-11" db="UniProtKB">
        <authorList>
            <consortium name="WormBaseParasite"/>
        </authorList>
    </citation>
    <scope>IDENTIFICATION</scope>
</reference>
<proteinExistence type="predicted"/>
<dbReference type="WBParaSite" id="ACRNAN_scaffold1263.g21383.t2">
    <property type="protein sequence ID" value="ACRNAN_scaffold1263.g21383.t2"/>
    <property type="gene ID" value="ACRNAN_scaffold1263.g21383"/>
</dbReference>
<keyword evidence="4" id="KW-1185">Reference proteome</keyword>
<dbReference type="InterPro" id="IPR013099">
    <property type="entry name" value="K_chnl_dom"/>
</dbReference>
<keyword evidence="2" id="KW-1133">Transmembrane helix</keyword>
<feature type="transmembrane region" description="Helical" evidence="2">
    <location>
        <begin position="22"/>
        <end position="44"/>
    </location>
</feature>
<feature type="compositionally biased region" description="Polar residues" evidence="1">
    <location>
        <begin position="411"/>
        <end position="421"/>
    </location>
</feature>
<protein>
    <submittedName>
        <fullName evidence="5">Potassium channel domain-containing protein</fullName>
    </submittedName>
</protein>
<keyword evidence="2" id="KW-0812">Transmembrane</keyword>
<organism evidence="4 5">
    <name type="scientific">Acrobeloides nanus</name>
    <dbReference type="NCBI Taxonomy" id="290746"/>
    <lineage>
        <taxon>Eukaryota</taxon>
        <taxon>Metazoa</taxon>
        <taxon>Ecdysozoa</taxon>
        <taxon>Nematoda</taxon>
        <taxon>Chromadorea</taxon>
        <taxon>Rhabditida</taxon>
        <taxon>Tylenchina</taxon>
        <taxon>Cephalobomorpha</taxon>
        <taxon>Cephaloboidea</taxon>
        <taxon>Cephalobidae</taxon>
        <taxon>Acrobeloides</taxon>
    </lineage>
</organism>
<accession>A0A914CN28</accession>
<dbReference type="Proteomes" id="UP000887540">
    <property type="component" value="Unplaced"/>
</dbReference>
<evidence type="ECO:0000313" key="4">
    <source>
        <dbReference type="Proteomes" id="UP000887540"/>
    </source>
</evidence>
<dbReference type="SUPFAM" id="SSF81324">
    <property type="entry name" value="Voltage-gated potassium channels"/>
    <property type="match status" value="1"/>
</dbReference>
<feature type="domain" description="Potassium channel" evidence="3">
    <location>
        <begin position="4"/>
        <end position="49"/>
    </location>
</feature>
<dbReference type="AlphaFoldDB" id="A0A914CN28"/>
<keyword evidence="2" id="KW-0472">Membrane</keyword>
<feature type="region of interest" description="Disordered" evidence="1">
    <location>
        <begin position="390"/>
        <end position="427"/>
    </location>
</feature>
<dbReference type="Pfam" id="PF07885">
    <property type="entry name" value="Ion_trans_2"/>
    <property type="match status" value="1"/>
</dbReference>
<dbReference type="Gene3D" id="1.10.287.70">
    <property type="match status" value="1"/>
</dbReference>
<feature type="compositionally biased region" description="Basic residues" evidence="1">
    <location>
        <begin position="390"/>
        <end position="405"/>
    </location>
</feature>
<evidence type="ECO:0000256" key="1">
    <source>
        <dbReference type="SAM" id="MobiDB-lite"/>
    </source>
</evidence>
<sequence>MVYFIGLSTIGLGDVIVKRRDLMVLCFFFVITGLSLVSMCINVVQQAIEEWYKELLMQLLKDYQANLAKGDHKGASIGMMKMWGSNKMAKYIMPMMSADTKRHVMEQIQEEAKEAGIELPPIFEDLDAKTGMPKILALADEKDEDKKSAHAAMIEEIVRQSDPTRLSIPSRGPLPTVVYYEADTQTDILLIDEKAQQTIDVESLDSGIQTDSTEPDLSDEILQTDEIETLVEETQTNAPDIQDSQTMTHIATLINKDIQTVDVESIDSGMQTDTREASLCETQSQTEAIAVKLQETQTPIIEMKDLQTMTHIINLQNSEIQTEKVQMREQQLQTHIVDYLEMETQTEKVECKNIRIQTPMPEIVDTEMQTDPIGRVVPSRVTEAKRRIQRALRSRSRQGRDKRRMSVADPSMSNWRDVSSSQDEEEKIEEAEGEVYFILINYPNIPLFPEA</sequence>
<evidence type="ECO:0000313" key="5">
    <source>
        <dbReference type="WBParaSite" id="ACRNAN_scaffold1263.g21383.t2"/>
    </source>
</evidence>